<dbReference type="InterPro" id="IPR015424">
    <property type="entry name" value="PyrdxlP-dep_Trfase"/>
</dbReference>
<evidence type="ECO:0000256" key="1">
    <source>
        <dbReference type="ARBA" id="ARBA00001933"/>
    </source>
</evidence>
<name>A0A9D1SGB9_9FIRM</name>
<reference evidence="3" key="2">
    <citation type="journal article" date="2021" name="PeerJ">
        <title>Extensive microbial diversity within the chicken gut microbiome revealed by metagenomics and culture.</title>
        <authorList>
            <person name="Gilroy R."/>
            <person name="Ravi A."/>
            <person name="Getino M."/>
            <person name="Pursley I."/>
            <person name="Horton D.L."/>
            <person name="Alikhan N.F."/>
            <person name="Baker D."/>
            <person name="Gharbi K."/>
            <person name="Hall N."/>
            <person name="Watson M."/>
            <person name="Adriaenssens E.M."/>
            <person name="Foster-Nyarko E."/>
            <person name="Jarju S."/>
            <person name="Secka A."/>
            <person name="Antonio M."/>
            <person name="Oren A."/>
            <person name="Chaudhuri R.R."/>
            <person name="La Ragione R."/>
            <person name="Hildebrand F."/>
            <person name="Pallen M.J."/>
        </authorList>
    </citation>
    <scope>NUCLEOTIDE SEQUENCE</scope>
    <source>
        <strain evidence="3">11687</strain>
    </source>
</reference>
<comment type="caution">
    <text evidence="3">The sequence shown here is derived from an EMBL/GenBank/DDBJ whole genome shotgun (WGS) entry which is preliminary data.</text>
</comment>
<dbReference type="PANTHER" id="PTHR43525:SF1">
    <property type="entry name" value="PROTEIN MALY"/>
    <property type="match status" value="1"/>
</dbReference>
<evidence type="ECO:0000256" key="2">
    <source>
        <dbReference type="ARBA" id="ARBA00022898"/>
    </source>
</evidence>
<accession>A0A9D1SGB9</accession>
<dbReference type="SUPFAM" id="SSF53383">
    <property type="entry name" value="PLP-dependent transferases"/>
    <property type="match status" value="1"/>
</dbReference>
<dbReference type="GO" id="GO:0003824">
    <property type="term" value="F:catalytic activity"/>
    <property type="evidence" value="ECO:0007669"/>
    <property type="project" value="UniProtKB-ARBA"/>
</dbReference>
<dbReference type="AlphaFoldDB" id="A0A9D1SGB9"/>
<dbReference type="PANTHER" id="PTHR43525">
    <property type="entry name" value="PROTEIN MALY"/>
    <property type="match status" value="1"/>
</dbReference>
<organism evidence="3 4">
    <name type="scientific">Candidatus Scatosoma pullistercoris</name>
    <dbReference type="NCBI Taxonomy" id="2840934"/>
    <lineage>
        <taxon>Bacteria</taxon>
        <taxon>Bacillati</taxon>
        <taxon>Bacillota</taxon>
        <taxon>Clostridia</taxon>
        <taxon>Candidatus Scatosoma</taxon>
    </lineage>
</organism>
<protein>
    <submittedName>
        <fullName evidence="3">Cystathionine beta-lyase</fullName>
    </submittedName>
</protein>
<gene>
    <name evidence="3" type="ORF">IAC57_00555</name>
</gene>
<sequence length="125" mass="14505">MKYNFDVLTDRRNSDSLKWDVAENELPMWVADMDFRTAPGIIEAVQKRAATGIYGYSIVPDRWYDAIISWWESRHGIRFEKEWLSFCTGVVPAISSIVKRVTNLGDRVLVQTPVYDIFFHSIENA</sequence>
<dbReference type="InterPro" id="IPR051798">
    <property type="entry name" value="Class-II_PLP-Dep_Aminotrans"/>
</dbReference>
<evidence type="ECO:0000313" key="3">
    <source>
        <dbReference type="EMBL" id="HIU58568.1"/>
    </source>
</evidence>
<dbReference type="InterPro" id="IPR015422">
    <property type="entry name" value="PyrdxlP-dep_Trfase_small"/>
</dbReference>
<dbReference type="InterPro" id="IPR015421">
    <property type="entry name" value="PyrdxlP-dep_Trfase_major"/>
</dbReference>
<dbReference type="EMBL" id="DVMZ01000014">
    <property type="protein sequence ID" value="HIU58568.1"/>
    <property type="molecule type" value="Genomic_DNA"/>
</dbReference>
<dbReference type="Gene3D" id="3.90.1150.10">
    <property type="entry name" value="Aspartate Aminotransferase, domain 1"/>
    <property type="match status" value="1"/>
</dbReference>
<keyword evidence="2" id="KW-0663">Pyridoxal phosphate</keyword>
<feature type="non-terminal residue" evidence="3">
    <location>
        <position position="125"/>
    </location>
</feature>
<dbReference type="Gene3D" id="3.40.640.10">
    <property type="entry name" value="Type I PLP-dependent aspartate aminotransferase-like (Major domain)"/>
    <property type="match status" value="1"/>
</dbReference>
<dbReference type="Proteomes" id="UP000824081">
    <property type="component" value="Unassembled WGS sequence"/>
</dbReference>
<reference evidence="3" key="1">
    <citation type="submission" date="2020-10" db="EMBL/GenBank/DDBJ databases">
        <authorList>
            <person name="Gilroy R."/>
        </authorList>
    </citation>
    <scope>NUCLEOTIDE SEQUENCE</scope>
    <source>
        <strain evidence="3">11687</strain>
    </source>
</reference>
<evidence type="ECO:0000313" key="4">
    <source>
        <dbReference type="Proteomes" id="UP000824081"/>
    </source>
</evidence>
<proteinExistence type="predicted"/>
<comment type="cofactor">
    <cofactor evidence="1">
        <name>pyridoxal 5'-phosphate</name>
        <dbReference type="ChEBI" id="CHEBI:597326"/>
    </cofactor>
</comment>